<sequence>MLCWPISDLLSCSLHIVFPALPFSSTERDARGSGPGDLIDSMVEGRVVLEKIKVLES</sequence>
<dbReference type="Proteomes" id="UP000008063">
    <property type="component" value="Unassembled WGS sequence"/>
</dbReference>
<dbReference type="InParanoid" id="F8Q6F9"/>
<organism evidence="3">
    <name type="scientific">Serpula lacrymans var. lacrymans (strain S7.3)</name>
    <name type="common">Dry rot fungus</name>
    <dbReference type="NCBI Taxonomy" id="936435"/>
    <lineage>
        <taxon>Eukaryota</taxon>
        <taxon>Fungi</taxon>
        <taxon>Dikarya</taxon>
        <taxon>Basidiomycota</taxon>
        <taxon>Agaricomycotina</taxon>
        <taxon>Agaricomycetes</taxon>
        <taxon>Agaricomycetidae</taxon>
        <taxon>Boletales</taxon>
        <taxon>Coniophorineae</taxon>
        <taxon>Serpulaceae</taxon>
        <taxon>Serpula</taxon>
    </lineage>
</organism>
<feature type="signal peptide" evidence="1">
    <location>
        <begin position="1"/>
        <end position="19"/>
    </location>
</feature>
<feature type="chain" id="PRO_5003377000" evidence="1">
    <location>
        <begin position="20"/>
        <end position="57"/>
    </location>
</feature>
<accession>F8Q6F9</accession>
<keyword evidence="3" id="KW-1185">Reference proteome</keyword>
<dbReference type="AlphaFoldDB" id="F8Q6F9"/>
<evidence type="ECO:0000256" key="1">
    <source>
        <dbReference type="SAM" id="SignalP"/>
    </source>
</evidence>
<keyword evidence="1" id="KW-0732">Signal</keyword>
<dbReference type="OrthoDB" id="203440at2759"/>
<dbReference type="STRING" id="936435.F8Q6F9"/>
<name>F8Q6F9_SERL3</name>
<reference evidence="3" key="1">
    <citation type="journal article" date="2011" name="Science">
        <title>The plant cell wall-decomposing machinery underlies the functional diversity of forest fungi.</title>
        <authorList>
            <person name="Eastwood D.C."/>
            <person name="Floudas D."/>
            <person name="Binder M."/>
            <person name="Majcherczyk A."/>
            <person name="Schneider P."/>
            <person name="Aerts A."/>
            <person name="Asiegbu F.O."/>
            <person name="Baker S.E."/>
            <person name="Barry K."/>
            <person name="Bendiksby M."/>
            <person name="Blumentritt M."/>
            <person name="Coutinho P.M."/>
            <person name="Cullen D."/>
            <person name="de Vries R.P."/>
            <person name="Gathman A."/>
            <person name="Goodell B."/>
            <person name="Henrissat B."/>
            <person name="Ihrmark K."/>
            <person name="Kauserud H."/>
            <person name="Kohler A."/>
            <person name="LaButti K."/>
            <person name="Lapidus A."/>
            <person name="Lavin J.L."/>
            <person name="Lee Y.-H."/>
            <person name="Lindquist E."/>
            <person name="Lilly W."/>
            <person name="Lucas S."/>
            <person name="Morin E."/>
            <person name="Murat C."/>
            <person name="Oguiza J.A."/>
            <person name="Park J."/>
            <person name="Pisabarro A.G."/>
            <person name="Riley R."/>
            <person name="Rosling A."/>
            <person name="Salamov A."/>
            <person name="Schmidt O."/>
            <person name="Schmutz J."/>
            <person name="Skrede I."/>
            <person name="Stenlid J."/>
            <person name="Wiebenga A."/>
            <person name="Xie X."/>
            <person name="Kuees U."/>
            <person name="Hibbett D.S."/>
            <person name="Hoffmeister D."/>
            <person name="Hoegberg N."/>
            <person name="Martin F."/>
            <person name="Grigoriev I.V."/>
            <person name="Watkinson S.C."/>
        </authorList>
    </citation>
    <scope>NUCLEOTIDE SEQUENCE [LARGE SCALE GENOMIC DNA]</scope>
    <source>
        <strain evidence="3">strain S7.3</strain>
    </source>
</reference>
<feature type="non-terminal residue" evidence="2">
    <location>
        <position position="57"/>
    </location>
</feature>
<evidence type="ECO:0000313" key="3">
    <source>
        <dbReference type="Proteomes" id="UP000008063"/>
    </source>
</evidence>
<proteinExistence type="predicted"/>
<protein>
    <submittedName>
        <fullName evidence="2">Uncharacterized protein</fullName>
    </submittedName>
</protein>
<dbReference type="EMBL" id="GL945484">
    <property type="protein sequence ID" value="EGN96197.1"/>
    <property type="molecule type" value="Genomic_DNA"/>
</dbReference>
<gene>
    <name evidence="2" type="ORF">SERLA73DRAFT_141470</name>
</gene>
<dbReference type="HOGENOM" id="CLU_3002250_0_0_1"/>
<evidence type="ECO:0000313" key="2">
    <source>
        <dbReference type="EMBL" id="EGN96197.1"/>
    </source>
</evidence>